<dbReference type="InterPro" id="IPR022998">
    <property type="entry name" value="ThiamineP_synth_TenI"/>
</dbReference>
<dbReference type="SUPFAM" id="SSF51391">
    <property type="entry name" value="Thiamin phosphate synthase"/>
    <property type="match status" value="1"/>
</dbReference>
<dbReference type="Pfam" id="PF02581">
    <property type="entry name" value="TMP-TENI"/>
    <property type="match status" value="1"/>
</dbReference>
<feature type="region of interest" description="Disordered" evidence="3">
    <location>
        <begin position="1"/>
        <end position="37"/>
    </location>
</feature>
<sequence length="272" mass="29742">MTSRLLEARRHVAEDAERERERPGRRRNEMAATSSALSPSLRVQTAWVLQWITSTENLTEAKQPSVCAIYEAGVTWVQIRDLHASHAELVRAARVLKQCATHASKRTGERKLAIVNINHQVDERARERMRLFADAEALGCMDGLHLPERFIRDAQNLAITTEAHGKGGLLGCSVHSIDAAMDATRLGRFAYLQVGTMFPTQTHVGKEPEGVELMCRISSACPGMHLLGVGGILPENAQQVVAAGASGVAAIRSLDSPRKAQRLKSALSIKRS</sequence>
<feature type="domain" description="Thiamine phosphate synthase/TenI" evidence="4">
    <location>
        <begin position="52"/>
        <end position="253"/>
    </location>
</feature>
<evidence type="ECO:0000256" key="3">
    <source>
        <dbReference type="SAM" id="MobiDB-lite"/>
    </source>
</evidence>
<gene>
    <name evidence="5" type="ORF">FVE85_0214</name>
</gene>
<comment type="caution">
    <text evidence="5">The sequence shown here is derived from an EMBL/GenBank/DDBJ whole genome shotgun (WGS) entry which is preliminary data.</text>
</comment>
<evidence type="ECO:0000256" key="1">
    <source>
        <dbReference type="ARBA" id="ARBA00004948"/>
    </source>
</evidence>
<dbReference type="InterPro" id="IPR036206">
    <property type="entry name" value="ThiamineP_synth_sf"/>
</dbReference>
<feature type="compositionally biased region" description="Basic and acidic residues" evidence="3">
    <location>
        <begin position="1"/>
        <end position="29"/>
    </location>
</feature>
<reference evidence="6" key="1">
    <citation type="journal article" date="2019" name="Nat. Commun.">
        <title>Expansion of phycobilisome linker gene families in mesophilic red algae.</title>
        <authorList>
            <person name="Lee J."/>
            <person name="Kim D."/>
            <person name="Bhattacharya D."/>
            <person name="Yoon H.S."/>
        </authorList>
    </citation>
    <scope>NUCLEOTIDE SEQUENCE [LARGE SCALE GENOMIC DNA]</scope>
    <source>
        <strain evidence="6">CCMP 1328</strain>
    </source>
</reference>
<keyword evidence="2" id="KW-0784">Thiamine biosynthesis</keyword>
<dbReference type="EMBL" id="VRMN01000002">
    <property type="protein sequence ID" value="KAA8496485.1"/>
    <property type="molecule type" value="Genomic_DNA"/>
</dbReference>
<dbReference type="PANTHER" id="PTHR20857:SF23">
    <property type="entry name" value="THIAMINE BIOSYNTHETIC BIFUNCTIONAL ENZYME"/>
    <property type="match status" value="1"/>
</dbReference>
<proteinExistence type="predicted"/>
<accession>A0A5J4YZD3</accession>
<dbReference type="OrthoDB" id="4994at2759"/>
<dbReference type="AlphaFoldDB" id="A0A5J4YZD3"/>
<protein>
    <submittedName>
        <fullName evidence="5">Thiamine-phosphate synthase</fullName>
    </submittedName>
</protein>
<dbReference type="CDD" id="cd00564">
    <property type="entry name" value="TMP_TenI"/>
    <property type="match status" value="1"/>
</dbReference>
<evidence type="ECO:0000256" key="2">
    <source>
        <dbReference type="ARBA" id="ARBA00022977"/>
    </source>
</evidence>
<evidence type="ECO:0000259" key="4">
    <source>
        <dbReference type="Pfam" id="PF02581"/>
    </source>
</evidence>
<dbReference type="Proteomes" id="UP000324585">
    <property type="component" value="Unassembled WGS sequence"/>
</dbReference>
<comment type="pathway">
    <text evidence="1">Cofactor biosynthesis; thiamine diphosphate biosynthesis.</text>
</comment>
<dbReference type="Gene3D" id="3.20.20.70">
    <property type="entry name" value="Aldolase class I"/>
    <property type="match status" value="1"/>
</dbReference>
<name>A0A5J4YZD3_PORPP</name>
<keyword evidence="6" id="KW-1185">Reference proteome</keyword>
<dbReference type="GO" id="GO:0004789">
    <property type="term" value="F:thiamine-phosphate diphosphorylase activity"/>
    <property type="evidence" value="ECO:0007669"/>
    <property type="project" value="TreeGrafter"/>
</dbReference>
<evidence type="ECO:0000313" key="6">
    <source>
        <dbReference type="Proteomes" id="UP000324585"/>
    </source>
</evidence>
<dbReference type="GO" id="GO:0009228">
    <property type="term" value="P:thiamine biosynthetic process"/>
    <property type="evidence" value="ECO:0007669"/>
    <property type="project" value="UniProtKB-KW"/>
</dbReference>
<evidence type="ECO:0000313" key="5">
    <source>
        <dbReference type="EMBL" id="KAA8496485.1"/>
    </source>
</evidence>
<dbReference type="PANTHER" id="PTHR20857">
    <property type="entry name" value="THIAMINE-PHOSPHATE PYROPHOSPHORYLASE"/>
    <property type="match status" value="1"/>
</dbReference>
<dbReference type="InterPro" id="IPR013785">
    <property type="entry name" value="Aldolase_TIM"/>
</dbReference>
<organism evidence="5 6">
    <name type="scientific">Porphyridium purpureum</name>
    <name type="common">Red alga</name>
    <name type="synonym">Porphyridium cruentum</name>
    <dbReference type="NCBI Taxonomy" id="35688"/>
    <lineage>
        <taxon>Eukaryota</taxon>
        <taxon>Rhodophyta</taxon>
        <taxon>Bangiophyceae</taxon>
        <taxon>Porphyridiales</taxon>
        <taxon>Porphyridiaceae</taxon>
        <taxon>Porphyridium</taxon>
    </lineage>
</organism>
<dbReference type="GO" id="GO:0005737">
    <property type="term" value="C:cytoplasm"/>
    <property type="evidence" value="ECO:0007669"/>
    <property type="project" value="TreeGrafter"/>
</dbReference>